<accession>A0ABQ5BRQ9</accession>
<organism evidence="2 3">
    <name type="scientific">Tanacetum coccineum</name>
    <dbReference type="NCBI Taxonomy" id="301880"/>
    <lineage>
        <taxon>Eukaryota</taxon>
        <taxon>Viridiplantae</taxon>
        <taxon>Streptophyta</taxon>
        <taxon>Embryophyta</taxon>
        <taxon>Tracheophyta</taxon>
        <taxon>Spermatophyta</taxon>
        <taxon>Magnoliopsida</taxon>
        <taxon>eudicotyledons</taxon>
        <taxon>Gunneridae</taxon>
        <taxon>Pentapetalae</taxon>
        <taxon>asterids</taxon>
        <taxon>campanulids</taxon>
        <taxon>Asterales</taxon>
        <taxon>Asteraceae</taxon>
        <taxon>Asteroideae</taxon>
        <taxon>Anthemideae</taxon>
        <taxon>Anthemidinae</taxon>
        <taxon>Tanacetum</taxon>
    </lineage>
</organism>
<reference evidence="2" key="2">
    <citation type="submission" date="2022-01" db="EMBL/GenBank/DDBJ databases">
        <authorList>
            <person name="Yamashiro T."/>
            <person name="Shiraishi A."/>
            <person name="Satake H."/>
            <person name="Nakayama K."/>
        </authorList>
    </citation>
    <scope>NUCLEOTIDE SEQUENCE</scope>
</reference>
<sequence>MLLWNNMTVDNVTFQTNNVVGNFNYPPNVPAYKPIMKFLLNCPLKKAFTNCPSVVYQNFLREFWSTVVAYDPFSSIDETEQRPLREFLIKFSILNGQRPLNLNFNTFCSSTGLDYNNGKYVAHPTPKAVKKELGKISINPSYLDKILVLKNSFPLALKILFTFVIQVLDGNYSSSEQVNSIQQHLAYCLITGTEVDIGEIIYSDLVTKLLNKSRLKYVSYPRFISCALQVLLGSNYTQNEKFGFLPGILSNSNFTKDPSKVTDIELTAHMITGNSQKDSGPEVPGALSKKRKWLKSKKPPTETKVTPPKPTEGYEQSHSVSSGTVPDPQDLERNIQIASTGLPSTLDEGTRKSQPLPESTATHPKDSGGNIKPLDMGLTSTTSGEGTAKTTPRPKGSLGDKDSGGNIPPDDMELIHPTVANLSGASAKYQVDQTQSTRLRYQSLTENKDKPSHKGELDTQPLVLSTYADVRAFLLSDDEDQESEEDILGAGEEIDEEPQATSIAETHHQSPLP</sequence>
<feature type="compositionally biased region" description="Polar residues" evidence="1">
    <location>
        <begin position="378"/>
        <end position="390"/>
    </location>
</feature>
<feature type="compositionally biased region" description="Polar residues" evidence="1">
    <location>
        <begin position="314"/>
        <end position="324"/>
    </location>
</feature>
<evidence type="ECO:0000313" key="3">
    <source>
        <dbReference type="Proteomes" id="UP001151760"/>
    </source>
</evidence>
<feature type="compositionally biased region" description="Basic residues" evidence="1">
    <location>
        <begin position="288"/>
        <end position="298"/>
    </location>
</feature>
<protein>
    <submittedName>
        <fullName evidence="2">Uncharacterized protein</fullName>
    </submittedName>
</protein>
<feature type="region of interest" description="Disordered" evidence="1">
    <location>
        <begin position="476"/>
        <end position="513"/>
    </location>
</feature>
<evidence type="ECO:0000313" key="2">
    <source>
        <dbReference type="EMBL" id="GJT17411.1"/>
    </source>
</evidence>
<comment type="caution">
    <text evidence="2">The sequence shown here is derived from an EMBL/GenBank/DDBJ whole genome shotgun (WGS) entry which is preliminary data.</text>
</comment>
<gene>
    <name evidence="2" type="ORF">Tco_0876117</name>
</gene>
<feature type="region of interest" description="Disordered" evidence="1">
    <location>
        <begin position="272"/>
        <end position="414"/>
    </location>
</feature>
<reference evidence="2" key="1">
    <citation type="journal article" date="2022" name="Int. J. Mol. Sci.">
        <title>Draft Genome of Tanacetum Coccineum: Genomic Comparison of Closely Related Tanacetum-Family Plants.</title>
        <authorList>
            <person name="Yamashiro T."/>
            <person name="Shiraishi A."/>
            <person name="Nakayama K."/>
            <person name="Satake H."/>
        </authorList>
    </citation>
    <scope>NUCLEOTIDE SEQUENCE</scope>
</reference>
<dbReference type="EMBL" id="BQNB010013554">
    <property type="protein sequence ID" value="GJT17411.1"/>
    <property type="molecule type" value="Genomic_DNA"/>
</dbReference>
<evidence type="ECO:0000256" key="1">
    <source>
        <dbReference type="SAM" id="MobiDB-lite"/>
    </source>
</evidence>
<keyword evidence="3" id="KW-1185">Reference proteome</keyword>
<feature type="compositionally biased region" description="Acidic residues" evidence="1">
    <location>
        <begin position="476"/>
        <end position="498"/>
    </location>
</feature>
<dbReference type="Proteomes" id="UP001151760">
    <property type="component" value="Unassembled WGS sequence"/>
</dbReference>
<name>A0ABQ5BRQ9_9ASTR</name>
<proteinExistence type="predicted"/>
<feature type="compositionally biased region" description="Polar residues" evidence="1">
    <location>
        <begin position="352"/>
        <end position="362"/>
    </location>
</feature>